<evidence type="ECO:0000256" key="2">
    <source>
        <dbReference type="ARBA" id="ARBA00022448"/>
    </source>
</evidence>
<feature type="transmembrane region" description="Helical" evidence="7">
    <location>
        <begin position="20"/>
        <end position="38"/>
    </location>
</feature>
<dbReference type="Gene3D" id="1.10.3720.10">
    <property type="entry name" value="MetI-like"/>
    <property type="match status" value="1"/>
</dbReference>
<keyword evidence="6 7" id="KW-0472">Membrane</keyword>
<feature type="transmembrane region" description="Helical" evidence="7">
    <location>
        <begin position="108"/>
        <end position="130"/>
    </location>
</feature>
<evidence type="ECO:0000313" key="10">
    <source>
        <dbReference type="EMBL" id="MDT0320642.1"/>
    </source>
</evidence>
<evidence type="ECO:0000256" key="7">
    <source>
        <dbReference type="RuleBase" id="RU363032"/>
    </source>
</evidence>
<evidence type="ECO:0000256" key="5">
    <source>
        <dbReference type="ARBA" id="ARBA00022989"/>
    </source>
</evidence>
<feature type="transmembrane region" description="Helical" evidence="7">
    <location>
        <begin position="241"/>
        <end position="265"/>
    </location>
</feature>
<keyword evidence="4 7" id="KW-0812">Transmembrane</keyword>
<keyword evidence="11" id="KW-1185">Reference proteome</keyword>
<accession>A0ABU2LSS9</accession>
<feature type="transmembrane region" description="Helical" evidence="7">
    <location>
        <begin position="142"/>
        <end position="165"/>
    </location>
</feature>
<feature type="transmembrane region" description="Helical" evidence="7">
    <location>
        <begin position="186"/>
        <end position="211"/>
    </location>
</feature>
<gene>
    <name evidence="10" type="ORF">RNC47_20125</name>
</gene>
<evidence type="ECO:0000256" key="3">
    <source>
        <dbReference type="ARBA" id="ARBA00022475"/>
    </source>
</evidence>
<evidence type="ECO:0000313" key="11">
    <source>
        <dbReference type="Proteomes" id="UP001183420"/>
    </source>
</evidence>
<reference evidence="11" key="1">
    <citation type="submission" date="2023-07" db="EMBL/GenBank/DDBJ databases">
        <title>30 novel species of actinomycetes from the DSMZ collection.</title>
        <authorList>
            <person name="Nouioui I."/>
        </authorList>
    </citation>
    <scope>NUCLEOTIDE SEQUENCE [LARGE SCALE GENOMIC DNA]</scope>
    <source>
        <strain evidence="11">DSM 44918</strain>
    </source>
</reference>
<name>A0ABU2LSS9_9ACTN</name>
<keyword evidence="3" id="KW-1003">Cell membrane</keyword>
<evidence type="ECO:0000256" key="4">
    <source>
        <dbReference type="ARBA" id="ARBA00022692"/>
    </source>
</evidence>
<organism evidence="10 11">
    <name type="scientific">Streptomyces millisiae</name>
    <dbReference type="NCBI Taxonomy" id="3075542"/>
    <lineage>
        <taxon>Bacteria</taxon>
        <taxon>Bacillati</taxon>
        <taxon>Actinomycetota</taxon>
        <taxon>Actinomycetes</taxon>
        <taxon>Kitasatosporales</taxon>
        <taxon>Streptomycetaceae</taxon>
        <taxon>Streptomyces</taxon>
    </lineage>
</organism>
<protein>
    <submittedName>
        <fullName evidence="10">Amino acid ABC transporter permease</fullName>
    </submittedName>
</protein>
<evidence type="ECO:0000256" key="8">
    <source>
        <dbReference type="SAM" id="MobiDB-lite"/>
    </source>
</evidence>
<keyword evidence="5 7" id="KW-1133">Transmembrane helix</keyword>
<feature type="compositionally biased region" description="Polar residues" evidence="8">
    <location>
        <begin position="288"/>
        <end position="304"/>
    </location>
</feature>
<evidence type="ECO:0000259" key="9">
    <source>
        <dbReference type="PROSITE" id="PS50928"/>
    </source>
</evidence>
<comment type="similarity">
    <text evidence="7">Belongs to the binding-protein-dependent transport system permease family.</text>
</comment>
<feature type="region of interest" description="Disordered" evidence="8">
    <location>
        <begin position="276"/>
        <end position="325"/>
    </location>
</feature>
<dbReference type="InterPro" id="IPR000515">
    <property type="entry name" value="MetI-like"/>
</dbReference>
<evidence type="ECO:0000256" key="6">
    <source>
        <dbReference type="ARBA" id="ARBA00023136"/>
    </source>
</evidence>
<feature type="compositionally biased region" description="Low complexity" evidence="8">
    <location>
        <begin position="308"/>
        <end position="325"/>
    </location>
</feature>
<comment type="caution">
    <text evidence="10">The sequence shown here is derived from an EMBL/GenBank/DDBJ whole genome shotgun (WGS) entry which is preliminary data.</text>
</comment>
<dbReference type="Proteomes" id="UP001183420">
    <property type="component" value="Unassembled WGS sequence"/>
</dbReference>
<evidence type="ECO:0000256" key="1">
    <source>
        <dbReference type="ARBA" id="ARBA00004651"/>
    </source>
</evidence>
<dbReference type="SUPFAM" id="SSF161098">
    <property type="entry name" value="MetI-like"/>
    <property type="match status" value="1"/>
</dbReference>
<sequence length="325" mass="35166">MTNLSVLYDAPGPRAKRRNALYAVLFVAVLGAFFWWVVRAMNDKNQLDAEKWDVFVTDSRIWTTFLWPGLQDTLIAAGLSLVIALPLGVVFGIGRLSDHWWIRRPCDVIVEFFRAVPVLLMMIFANQAYALWSDVDRDVRPLYAVVTGLVLYNASVLAEIVRAGVLTLPRGQGEAARAIGLRKGQTMVHVLLPQAVTAMLPAIVSQLVVIVKDTTLGGAMLGYSELLSNARLVSTNYANTIAAYTVAAILFIALNFLLTSLASWLENRLRRGKRGTGVVVKNDPTDPADSTSMASAIPTPQVSEPQLAAPAGVAAPGKPGTDPTP</sequence>
<dbReference type="EMBL" id="JAVREM010000027">
    <property type="protein sequence ID" value="MDT0320642.1"/>
    <property type="molecule type" value="Genomic_DNA"/>
</dbReference>
<dbReference type="Pfam" id="PF00528">
    <property type="entry name" value="BPD_transp_1"/>
    <property type="match status" value="1"/>
</dbReference>
<dbReference type="NCBIfam" id="TIGR01726">
    <property type="entry name" value="HEQRo_perm_3TM"/>
    <property type="match status" value="1"/>
</dbReference>
<dbReference type="InterPro" id="IPR035906">
    <property type="entry name" value="MetI-like_sf"/>
</dbReference>
<feature type="transmembrane region" description="Helical" evidence="7">
    <location>
        <begin position="74"/>
        <end position="96"/>
    </location>
</feature>
<proteinExistence type="inferred from homology"/>
<keyword evidence="2 7" id="KW-0813">Transport</keyword>
<comment type="subcellular location">
    <subcellularLocation>
        <location evidence="1 7">Cell membrane</location>
        <topology evidence="1 7">Multi-pass membrane protein</topology>
    </subcellularLocation>
</comment>
<dbReference type="InterPro" id="IPR043429">
    <property type="entry name" value="ArtM/GltK/GlnP/TcyL/YhdX-like"/>
</dbReference>
<dbReference type="InterPro" id="IPR010065">
    <property type="entry name" value="AA_ABC_transptr_permease_3TM"/>
</dbReference>
<dbReference type="CDD" id="cd06261">
    <property type="entry name" value="TM_PBP2"/>
    <property type="match status" value="1"/>
</dbReference>
<dbReference type="PANTHER" id="PTHR30614:SF21">
    <property type="entry name" value="AMINO ACID ABC TRANSPORTER PERMEASE"/>
    <property type="match status" value="1"/>
</dbReference>
<dbReference type="PANTHER" id="PTHR30614">
    <property type="entry name" value="MEMBRANE COMPONENT OF AMINO ACID ABC TRANSPORTER"/>
    <property type="match status" value="1"/>
</dbReference>
<dbReference type="PROSITE" id="PS50928">
    <property type="entry name" value="ABC_TM1"/>
    <property type="match status" value="1"/>
</dbReference>
<feature type="domain" description="ABC transmembrane type-1" evidence="9">
    <location>
        <begin position="70"/>
        <end position="262"/>
    </location>
</feature>
<dbReference type="RefSeq" id="WP_311600663.1">
    <property type="nucleotide sequence ID" value="NZ_JAVREM010000027.1"/>
</dbReference>